<name>A0AC34QYQ4_9BILA</name>
<evidence type="ECO:0000313" key="1">
    <source>
        <dbReference type="Proteomes" id="UP000887576"/>
    </source>
</evidence>
<protein>
    <submittedName>
        <fullName evidence="2">Uncharacterized protein</fullName>
    </submittedName>
</protein>
<reference evidence="2" key="1">
    <citation type="submission" date="2022-11" db="UniProtKB">
        <authorList>
            <consortium name="WormBaseParasite"/>
        </authorList>
    </citation>
    <scope>IDENTIFICATION</scope>
</reference>
<sequence>MNVKKYLSWIAVAMEIVVFCYAKDSYVVDDSQQILIENNGKQFYLIQNRSNEIVLLPKAGNSQIFVKARIYDKTLFLELSTISGKHYLLIYAIDSKKHRVFQIDGSYFSDKKVVDFVITSLTVEYAVIDVHDPFANKMYKPFVTYNTFGFQKITLKVDQDSKMLKLMSNGQQIQNSTLALFDDLVIPQSNENANILFSPLFWIVLTMLVMVLSLVFWTVRRPRLWHQSDKQTNPGNNYSSQTTVLVESCLTKTVEKT</sequence>
<accession>A0AC34QYQ4</accession>
<dbReference type="Proteomes" id="UP000887576">
    <property type="component" value="Unplaced"/>
</dbReference>
<organism evidence="1 2">
    <name type="scientific">Panagrolaimus sp. JU765</name>
    <dbReference type="NCBI Taxonomy" id="591449"/>
    <lineage>
        <taxon>Eukaryota</taxon>
        <taxon>Metazoa</taxon>
        <taxon>Ecdysozoa</taxon>
        <taxon>Nematoda</taxon>
        <taxon>Chromadorea</taxon>
        <taxon>Rhabditida</taxon>
        <taxon>Tylenchina</taxon>
        <taxon>Panagrolaimomorpha</taxon>
        <taxon>Panagrolaimoidea</taxon>
        <taxon>Panagrolaimidae</taxon>
        <taxon>Panagrolaimus</taxon>
    </lineage>
</organism>
<evidence type="ECO:0000313" key="2">
    <source>
        <dbReference type="WBParaSite" id="JU765_v2.g20444.t1"/>
    </source>
</evidence>
<proteinExistence type="predicted"/>
<dbReference type="WBParaSite" id="JU765_v2.g20444.t1">
    <property type="protein sequence ID" value="JU765_v2.g20444.t1"/>
    <property type="gene ID" value="JU765_v2.g20444"/>
</dbReference>